<dbReference type="PANTHER" id="PTHR30126">
    <property type="entry name" value="HTH-TYPE TRANSCRIPTIONAL REGULATOR"/>
    <property type="match status" value="1"/>
</dbReference>
<keyword evidence="2" id="KW-0805">Transcription regulation</keyword>
<protein>
    <submittedName>
        <fullName evidence="6">LysR family transcriptional regulator</fullName>
    </submittedName>
</protein>
<feature type="domain" description="HTH lysR-type" evidence="5">
    <location>
        <begin position="1"/>
        <end position="58"/>
    </location>
</feature>
<dbReference type="Proteomes" id="UP000321456">
    <property type="component" value="Unassembled WGS sequence"/>
</dbReference>
<evidence type="ECO:0000256" key="4">
    <source>
        <dbReference type="ARBA" id="ARBA00023163"/>
    </source>
</evidence>
<evidence type="ECO:0000313" key="7">
    <source>
        <dbReference type="Proteomes" id="UP000321456"/>
    </source>
</evidence>
<keyword evidence="7" id="KW-1185">Reference proteome</keyword>
<accession>A0A5C8V0C7</accession>
<name>A0A5C8V0C7_9FLAO</name>
<dbReference type="Pfam" id="PF03466">
    <property type="entry name" value="LysR_substrate"/>
    <property type="match status" value="1"/>
</dbReference>
<dbReference type="Gene3D" id="1.10.10.10">
    <property type="entry name" value="Winged helix-like DNA-binding domain superfamily/Winged helix DNA-binding domain"/>
    <property type="match status" value="1"/>
</dbReference>
<dbReference type="InterPro" id="IPR005119">
    <property type="entry name" value="LysR_subst-bd"/>
</dbReference>
<gene>
    <name evidence="6" type="ORF">FVB32_11585</name>
</gene>
<dbReference type="PRINTS" id="PR00039">
    <property type="entry name" value="HTHLYSR"/>
</dbReference>
<dbReference type="GO" id="GO:0003700">
    <property type="term" value="F:DNA-binding transcription factor activity"/>
    <property type="evidence" value="ECO:0007669"/>
    <property type="project" value="InterPro"/>
</dbReference>
<evidence type="ECO:0000313" key="6">
    <source>
        <dbReference type="EMBL" id="TXN35223.1"/>
    </source>
</evidence>
<organism evidence="6 7">
    <name type="scientific">Flagellimonas hymeniacidonis</name>
    <dbReference type="NCBI Taxonomy" id="2603628"/>
    <lineage>
        <taxon>Bacteria</taxon>
        <taxon>Pseudomonadati</taxon>
        <taxon>Bacteroidota</taxon>
        <taxon>Flavobacteriia</taxon>
        <taxon>Flavobacteriales</taxon>
        <taxon>Flavobacteriaceae</taxon>
        <taxon>Flagellimonas</taxon>
    </lineage>
</organism>
<dbReference type="Pfam" id="PF00126">
    <property type="entry name" value="HTH_1"/>
    <property type="match status" value="1"/>
</dbReference>
<evidence type="ECO:0000256" key="2">
    <source>
        <dbReference type="ARBA" id="ARBA00023015"/>
    </source>
</evidence>
<dbReference type="Gene3D" id="3.40.190.290">
    <property type="match status" value="1"/>
</dbReference>
<evidence type="ECO:0000259" key="5">
    <source>
        <dbReference type="PROSITE" id="PS50931"/>
    </source>
</evidence>
<comment type="similarity">
    <text evidence="1">Belongs to the LysR transcriptional regulatory family.</text>
</comment>
<dbReference type="InterPro" id="IPR036390">
    <property type="entry name" value="WH_DNA-bd_sf"/>
</dbReference>
<dbReference type="AlphaFoldDB" id="A0A5C8V0C7"/>
<proteinExistence type="inferred from homology"/>
<dbReference type="PANTHER" id="PTHR30126:SF25">
    <property type="entry name" value="HTH-TYPE TRANSCRIPTIONAL REGULATOR METR"/>
    <property type="match status" value="1"/>
</dbReference>
<comment type="caution">
    <text evidence="6">The sequence shown here is derived from an EMBL/GenBank/DDBJ whole genome shotgun (WGS) entry which is preliminary data.</text>
</comment>
<evidence type="ECO:0000256" key="1">
    <source>
        <dbReference type="ARBA" id="ARBA00009437"/>
    </source>
</evidence>
<evidence type="ECO:0000256" key="3">
    <source>
        <dbReference type="ARBA" id="ARBA00023125"/>
    </source>
</evidence>
<dbReference type="PROSITE" id="PS50931">
    <property type="entry name" value="HTH_LYSR"/>
    <property type="match status" value="1"/>
</dbReference>
<reference evidence="6 7" key="1">
    <citation type="submission" date="2019-08" db="EMBL/GenBank/DDBJ databases">
        <title>Professor.</title>
        <authorList>
            <person name="Park J.S."/>
        </authorList>
    </citation>
    <scope>NUCLEOTIDE SEQUENCE [LARGE SCALE GENOMIC DNA]</scope>
    <source>
        <strain evidence="6 7">176CP5-101</strain>
    </source>
</reference>
<dbReference type="SUPFAM" id="SSF46785">
    <property type="entry name" value="Winged helix' DNA-binding domain"/>
    <property type="match status" value="1"/>
</dbReference>
<dbReference type="RefSeq" id="WP_147743958.1">
    <property type="nucleotide sequence ID" value="NZ_VRUR01000002.1"/>
</dbReference>
<dbReference type="InterPro" id="IPR036388">
    <property type="entry name" value="WH-like_DNA-bd_sf"/>
</dbReference>
<dbReference type="SUPFAM" id="SSF53850">
    <property type="entry name" value="Periplasmic binding protein-like II"/>
    <property type="match status" value="1"/>
</dbReference>
<dbReference type="InterPro" id="IPR000847">
    <property type="entry name" value="LysR_HTH_N"/>
</dbReference>
<sequence>MELKYFRLIKTIKEEGSLANSSERLFLTQSALSHQLRDLEERLGFKVFHRTRNKWEPTEEGNELYKLANKLFRSIDEGFSNIEHIKEGSRGAIKLSAECQSFFHTIPNFIQKMGILYPEIDIDLTLGATHQTISQVLSNDIDIAIVTTKPASEELVSIKVHEDEIFAVMHRENPLNDIGYLEASHFGKVHLLINSFPLDGVSVYEHFLKPNRINPAKISAIPFTEITLSMIEANMGIMCAPKWQLKSFKRSDEIVFKRISKNGLKRDHYLVVQKSNRNKKYIHDFISNFEEDFLNLG</sequence>
<dbReference type="EMBL" id="VRUR01000002">
    <property type="protein sequence ID" value="TXN35223.1"/>
    <property type="molecule type" value="Genomic_DNA"/>
</dbReference>
<keyword evidence="3" id="KW-0238">DNA-binding</keyword>
<dbReference type="GO" id="GO:0000976">
    <property type="term" value="F:transcription cis-regulatory region binding"/>
    <property type="evidence" value="ECO:0007669"/>
    <property type="project" value="TreeGrafter"/>
</dbReference>
<keyword evidence="4" id="KW-0804">Transcription</keyword>